<dbReference type="SUPFAM" id="SSF47113">
    <property type="entry name" value="Histone-fold"/>
    <property type="match status" value="1"/>
</dbReference>
<dbReference type="PRINTS" id="PR00621">
    <property type="entry name" value="HISTONEH2B"/>
</dbReference>
<dbReference type="AlphaFoldDB" id="A0A5E4R3G5"/>
<feature type="region of interest" description="Disordered" evidence="3">
    <location>
        <begin position="1"/>
        <end position="32"/>
    </location>
</feature>
<accession>A0A5E4R3G5</accession>
<dbReference type="GO" id="GO:0000786">
    <property type="term" value="C:nucleosome"/>
    <property type="evidence" value="ECO:0007669"/>
    <property type="project" value="InterPro"/>
</dbReference>
<evidence type="ECO:0000313" key="5">
    <source>
        <dbReference type="EMBL" id="VVD05061.1"/>
    </source>
</evidence>
<evidence type="ECO:0000259" key="4">
    <source>
        <dbReference type="Pfam" id="PF00125"/>
    </source>
</evidence>
<feature type="coiled-coil region" evidence="2">
    <location>
        <begin position="349"/>
        <end position="376"/>
    </location>
</feature>
<dbReference type="GO" id="GO:0003677">
    <property type="term" value="F:DNA binding"/>
    <property type="evidence" value="ECO:0007669"/>
    <property type="project" value="InterPro"/>
</dbReference>
<dbReference type="FunFam" id="1.10.20.10:FF:000043">
    <property type="entry name" value="Histone H2B"/>
    <property type="match status" value="1"/>
</dbReference>
<name>A0A5E4R3G5_9NEOP</name>
<dbReference type="GO" id="GO:0046982">
    <property type="term" value="F:protein heterodimerization activity"/>
    <property type="evidence" value="ECO:0007669"/>
    <property type="project" value="InterPro"/>
</dbReference>
<sequence>MAPKTSGKAAKKSGKAQKNISKTDKKKKKHKRKESYAIYIYKVLKQVHPDTGISSKAMSIMNSFVNDIFERIAAEASRLAHYNKRSTIKSGSSKLSKELASAKFSARYEFDTNDRNITIEGPKILTVTLLVANAFAEPKQLGAGPNLYNANSTSLEPQKQQKRFATKEVIVYLTPSQIKDLQSGKAVLRSDPEDNNGGQILEQVPRPHIESHHHFENLETPKSPLVKETKLAHLPPLQNLQIVDDNLKRTSNRIPHFQFFYPQQNFEPNKQENKEYKVEENNEWTPIISVTEKNQKELSLQEQLKEHWAQILENNREQLKFLPQVQGQAQLLQEKNLADLLHYAPKYNEQKYEIELERALRAQEQNEAEKNKARAQAEAIANSPPVIVRKEVKITQHKQVPVVKHVNVPYPTPVLVPIPEPFEVKVPQPYPVPLEIIKHIPVPLIRKQKLEVDRLNEAEKLLPIPVSKPLFFDFDRPFLVDRIVPVEHKREGPVDGSAQNPEKLTILRHRWLN</sequence>
<protein>
    <recommendedName>
        <fullName evidence="4">Core Histone H2A/H2B/H3 domain-containing protein</fullName>
    </recommendedName>
</protein>
<reference evidence="5 6" key="1">
    <citation type="submission" date="2017-07" db="EMBL/GenBank/DDBJ databases">
        <authorList>
            <person name="Talla V."/>
            <person name="Backstrom N."/>
        </authorList>
    </citation>
    <scope>NUCLEOTIDE SEQUENCE [LARGE SCALE GENOMIC DNA]</scope>
</reference>
<feature type="domain" description="Core Histone H2A/H2B/H3" evidence="4">
    <location>
        <begin position="17"/>
        <end position="90"/>
    </location>
</feature>
<dbReference type="InterPro" id="IPR007125">
    <property type="entry name" value="H2A/H2B/H3"/>
</dbReference>
<evidence type="ECO:0000313" key="6">
    <source>
        <dbReference type="Proteomes" id="UP000324832"/>
    </source>
</evidence>
<dbReference type="PANTHER" id="PTHR23428">
    <property type="entry name" value="HISTONE H2B"/>
    <property type="match status" value="1"/>
</dbReference>
<dbReference type="CDD" id="cd22910">
    <property type="entry name" value="HFD_H2B"/>
    <property type="match status" value="1"/>
</dbReference>
<evidence type="ECO:0000256" key="1">
    <source>
        <dbReference type="ARBA" id="ARBA00006846"/>
    </source>
</evidence>
<gene>
    <name evidence="5" type="ORF">LSINAPIS_LOCUS14679</name>
</gene>
<dbReference type="GO" id="GO:0005634">
    <property type="term" value="C:nucleus"/>
    <property type="evidence" value="ECO:0007669"/>
    <property type="project" value="UniProtKB-ARBA"/>
</dbReference>
<dbReference type="Pfam" id="PF00125">
    <property type="entry name" value="Histone"/>
    <property type="match status" value="1"/>
</dbReference>
<dbReference type="InterPro" id="IPR000558">
    <property type="entry name" value="Histone_H2B"/>
</dbReference>
<dbReference type="Proteomes" id="UP000324832">
    <property type="component" value="Unassembled WGS sequence"/>
</dbReference>
<evidence type="ECO:0000256" key="2">
    <source>
        <dbReference type="SAM" id="Coils"/>
    </source>
</evidence>
<evidence type="ECO:0000256" key="3">
    <source>
        <dbReference type="SAM" id="MobiDB-lite"/>
    </source>
</evidence>
<dbReference type="Gene3D" id="1.10.20.10">
    <property type="entry name" value="Histone, subunit A"/>
    <property type="match status" value="1"/>
</dbReference>
<dbReference type="InterPro" id="IPR009072">
    <property type="entry name" value="Histone-fold"/>
</dbReference>
<keyword evidence="2" id="KW-0175">Coiled coil</keyword>
<keyword evidence="6" id="KW-1185">Reference proteome</keyword>
<dbReference type="GO" id="GO:0030527">
    <property type="term" value="F:structural constituent of chromatin"/>
    <property type="evidence" value="ECO:0007669"/>
    <property type="project" value="InterPro"/>
</dbReference>
<dbReference type="SMART" id="SM00427">
    <property type="entry name" value="H2B"/>
    <property type="match status" value="1"/>
</dbReference>
<comment type="similarity">
    <text evidence="1">Belongs to the histone H2B family.</text>
</comment>
<dbReference type="EMBL" id="FZQP02006926">
    <property type="protein sequence ID" value="VVD05061.1"/>
    <property type="molecule type" value="Genomic_DNA"/>
</dbReference>
<proteinExistence type="inferred from homology"/>
<organism evidence="5 6">
    <name type="scientific">Leptidea sinapis</name>
    <dbReference type="NCBI Taxonomy" id="189913"/>
    <lineage>
        <taxon>Eukaryota</taxon>
        <taxon>Metazoa</taxon>
        <taxon>Ecdysozoa</taxon>
        <taxon>Arthropoda</taxon>
        <taxon>Hexapoda</taxon>
        <taxon>Insecta</taxon>
        <taxon>Pterygota</taxon>
        <taxon>Neoptera</taxon>
        <taxon>Endopterygota</taxon>
        <taxon>Lepidoptera</taxon>
        <taxon>Glossata</taxon>
        <taxon>Ditrysia</taxon>
        <taxon>Papilionoidea</taxon>
        <taxon>Pieridae</taxon>
        <taxon>Dismorphiinae</taxon>
        <taxon>Leptidea</taxon>
    </lineage>
</organism>